<evidence type="ECO:0000313" key="2">
    <source>
        <dbReference type="EMBL" id="CAG7655219.1"/>
    </source>
</evidence>
<feature type="compositionally biased region" description="Basic residues" evidence="1">
    <location>
        <begin position="458"/>
        <end position="468"/>
    </location>
</feature>
<feature type="region of interest" description="Disordered" evidence="1">
    <location>
        <begin position="452"/>
        <end position="555"/>
    </location>
</feature>
<dbReference type="Proteomes" id="UP001153328">
    <property type="component" value="Unassembled WGS sequence"/>
</dbReference>
<sequence length="555" mass="59993">MPRQHHGGVVERQAHAGQRLVQLGRGAAGHVGASDGAGEQQVAGEQHGRDVRGLRQPVGHRPPGMAGGVRDGELHAGQRQGTAVGQLPHVVGFADGQLAQQLLPDAAAQRLLGVGEHVAVLGVDPGGHVVRAAHRDHRGDMVDVAVAEDDGDRLEAVLGEHVLDALGREVARVDDDALLTGGGGDHVAVGPPGPGGEPGNEHVRPSVVRERCRQFTSLPASTSRSRTRIGRASAGRRTGLDPPQDVKICAHTCRDAGRHRGYTVNAQLTRPAAQYATGRWKHRTRRIRRQTTRATGRRRSGHQGSAAAAARPGEVRAAAGAQGGSPPQVAAAQRGGGRGPGGRGRRRRHRVGGGRLRRQQQEEGRRGGRHPERDRAHHRGEQGARPVREARRGRPDHGDVEDRAGDVDRQERQVHLHDQHDVRRHPDLAGRGQGAGDGELLQVPRRQGLLRPHALPPAHHRGHLRAAVRRPDGVRQRRPRLQAPGREPDRLRQGRRAGHGDLPGRHRRDGQQRSQHRRQPVLSGLQGQSAAAQLHSVRHDERGRPQGAEQDRRRG</sequence>
<protein>
    <submittedName>
        <fullName evidence="2">Uncharacterized protein</fullName>
    </submittedName>
</protein>
<dbReference type="EMBL" id="CAJVAX010000021">
    <property type="protein sequence ID" value="CAG7655219.1"/>
    <property type="molecule type" value="Genomic_DNA"/>
</dbReference>
<gene>
    <name evidence="2" type="ORF">SBRY_70055</name>
</gene>
<feature type="compositionally biased region" description="Low complexity" evidence="1">
    <location>
        <begin position="302"/>
        <end position="333"/>
    </location>
</feature>
<feature type="region of interest" description="Disordered" evidence="1">
    <location>
        <begin position="28"/>
        <end position="72"/>
    </location>
</feature>
<organism evidence="2 3">
    <name type="scientific">Actinacidiphila bryophytorum</name>
    <dbReference type="NCBI Taxonomy" id="1436133"/>
    <lineage>
        <taxon>Bacteria</taxon>
        <taxon>Bacillati</taxon>
        <taxon>Actinomycetota</taxon>
        <taxon>Actinomycetes</taxon>
        <taxon>Kitasatosporales</taxon>
        <taxon>Streptomycetaceae</taxon>
        <taxon>Actinacidiphila</taxon>
    </lineage>
</organism>
<feature type="compositionally biased region" description="Basic and acidic residues" evidence="1">
    <location>
        <begin position="486"/>
        <end position="504"/>
    </location>
</feature>
<feature type="compositionally biased region" description="Basic residues" evidence="1">
    <location>
        <begin position="343"/>
        <end position="358"/>
    </location>
</feature>
<feature type="region of interest" description="Disordered" evidence="1">
    <location>
        <begin position="218"/>
        <end position="244"/>
    </location>
</feature>
<reference evidence="2" key="1">
    <citation type="submission" date="2021-06" db="EMBL/GenBank/DDBJ databases">
        <authorList>
            <person name="Arsene-Ploetze F."/>
        </authorList>
    </citation>
    <scope>NUCLEOTIDE SEQUENCE</scope>
    <source>
        <strain evidence="2">SBRY1</strain>
    </source>
</reference>
<name>A0A9W4H6Z1_9ACTN</name>
<feature type="compositionally biased region" description="Basic residues" evidence="1">
    <location>
        <begin position="279"/>
        <end position="301"/>
    </location>
</feature>
<keyword evidence="3" id="KW-1185">Reference proteome</keyword>
<proteinExistence type="predicted"/>
<evidence type="ECO:0000313" key="3">
    <source>
        <dbReference type="Proteomes" id="UP001153328"/>
    </source>
</evidence>
<dbReference type="AlphaFoldDB" id="A0A9W4H6Z1"/>
<evidence type="ECO:0000256" key="1">
    <source>
        <dbReference type="SAM" id="MobiDB-lite"/>
    </source>
</evidence>
<feature type="compositionally biased region" description="Basic and acidic residues" evidence="1">
    <location>
        <begin position="537"/>
        <end position="555"/>
    </location>
</feature>
<comment type="caution">
    <text evidence="2">The sequence shown here is derived from an EMBL/GenBank/DDBJ whole genome shotgun (WGS) entry which is preliminary data.</text>
</comment>
<feature type="region of interest" description="Disordered" evidence="1">
    <location>
        <begin position="273"/>
        <end position="439"/>
    </location>
</feature>
<accession>A0A9W4H6Z1</accession>
<feature type="compositionally biased region" description="Basic and acidic residues" evidence="1">
    <location>
        <begin position="359"/>
        <end position="428"/>
    </location>
</feature>